<feature type="active site" description="Proton acceptor" evidence="4">
    <location>
        <position position="56"/>
    </location>
</feature>
<protein>
    <submittedName>
        <fullName evidence="8">Beta-xylosidase</fullName>
    </submittedName>
</protein>
<evidence type="ECO:0000256" key="6">
    <source>
        <dbReference type="RuleBase" id="RU361187"/>
    </source>
</evidence>
<dbReference type="Proteomes" id="UP000250831">
    <property type="component" value="Unassembled WGS sequence"/>
</dbReference>
<dbReference type="InterPro" id="IPR051795">
    <property type="entry name" value="Glycosyl_Hydrlase_43"/>
</dbReference>
<organism evidence="8 9">
    <name type="scientific">Sphingobacterium athyrii</name>
    <dbReference type="NCBI Taxonomy" id="2152717"/>
    <lineage>
        <taxon>Bacteria</taxon>
        <taxon>Pseudomonadati</taxon>
        <taxon>Bacteroidota</taxon>
        <taxon>Sphingobacteriia</taxon>
        <taxon>Sphingobacteriales</taxon>
        <taxon>Sphingobacteriaceae</taxon>
        <taxon>Sphingobacterium</taxon>
    </lineage>
</organism>
<dbReference type="Pfam" id="PF17851">
    <property type="entry name" value="GH43_C2"/>
    <property type="match status" value="1"/>
</dbReference>
<dbReference type="Gene3D" id="2.115.10.20">
    <property type="entry name" value="Glycosyl hydrolase domain, family 43"/>
    <property type="match status" value="1"/>
</dbReference>
<evidence type="ECO:0000256" key="3">
    <source>
        <dbReference type="ARBA" id="ARBA00023295"/>
    </source>
</evidence>
<dbReference type="SUPFAM" id="SSF49899">
    <property type="entry name" value="Concanavalin A-like lectins/glucanases"/>
    <property type="match status" value="1"/>
</dbReference>
<keyword evidence="2 6" id="KW-0378">Hydrolase</keyword>
<evidence type="ECO:0000313" key="9">
    <source>
        <dbReference type="Proteomes" id="UP000250831"/>
    </source>
</evidence>
<evidence type="ECO:0000256" key="1">
    <source>
        <dbReference type="ARBA" id="ARBA00009865"/>
    </source>
</evidence>
<keyword evidence="3 6" id="KW-0326">Glycosidase</keyword>
<dbReference type="RefSeq" id="WP_108632454.1">
    <property type="nucleotide sequence ID" value="NZ_QCXX01000001.1"/>
</dbReference>
<dbReference type="InterPro" id="IPR006710">
    <property type="entry name" value="Glyco_hydro_43"/>
</dbReference>
<feature type="domain" description="Beta-xylosidase C-terminal Concanavalin A-like" evidence="7">
    <location>
        <begin position="349"/>
        <end position="534"/>
    </location>
</feature>
<evidence type="ECO:0000313" key="8">
    <source>
        <dbReference type="EMBL" id="PUV26164.1"/>
    </source>
</evidence>
<dbReference type="GO" id="GO:0005975">
    <property type="term" value="P:carbohydrate metabolic process"/>
    <property type="evidence" value="ECO:0007669"/>
    <property type="project" value="InterPro"/>
</dbReference>
<dbReference type="InterPro" id="IPR041542">
    <property type="entry name" value="GH43_C2"/>
</dbReference>
<comment type="caution">
    <text evidence="8">The sequence shown here is derived from an EMBL/GenBank/DDBJ whole genome shotgun (WGS) entry which is preliminary data.</text>
</comment>
<dbReference type="InterPro" id="IPR023296">
    <property type="entry name" value="Glyco_hydro_beta-prop_sf"/>
</dbReference>
<evidence type="ECO:0000256" key="5">
    <source>
        <dbReference type="PIRSR" id="PIRSR606710-2"/>
    </source>
</evidence>
<dbReference type="Gene3D" id="2.60.120.200">
    <property type="match status" value="1"/>
</dbReference>
<dbReference type="CDD" id="cd09001">
    <property type="entry name" value="GH43_FsAxh1-like"/>
    <property type="match status" value="1"/>
</dbReference>
<dbReference type="SUPFAM" id="SSF75005">
    <property type="entry name" value="Arabinanase/levansucrase/invertase"/>
    <property type="match status" value="1"/>
</dbReference>
<evidence type="ECO:0000256" key="4">
    <source>
        <dbReference type="PIRSR" id="PIRSR606710-1"/>
    </source>
</evidence>
<feature type="site" description="Important for catalytic activity, responsible for pKa modulation of the active site Glu and correct orientation of both the proton donor and substrate" evidence="5">
    <location>
        <position position="170"/>
    </location>
</feature>
<comment type="similarity">
    <text evidence="1 6">Belongs to the glycosyl hydrolase 43 family.</text>
</comment>
<proteinExistence type="inferred from homology"/>
<gene>
    <name evidence="8" type="ORF">DCO56_04185</name>
</gene>
<dbReference type="Pfam" id="PF04616">
    <property type="entry name" value="Glyco_hydro_43"/>
    <property type="match status" value="1"/>
</dbReference>
<name>A0A363NZB7_9SPHI</name>
<sequence>MIDTKNRCSLRGYLRLTFVLVLLITFYSKTLAQQVWSPDNGNGTFTNPLLWGDWPDPDVIRVGDDFYMISTSMHYVPGAPIVKSKDLVNWEMVGYVLDRYEEDPRYNMEGGTLYLNGSWAATLKHHNGKFYAGFCTPYGWGREKGNFSICEADKPEGPWKRTIFPEYLYDPGLFFDDNGKVYVVHGQGTLYLTELNADVKSVKSDKVKIWQGSFKNANELGGHFGMEGAHMYKINGKYYITCPAGGTQGWQICLRSDNIYGPYEHKLILNDNSSYPDNGLHQGGMVQLKNGDWWFIIMQDRGAIGRVPHLLPVKWEDGWPMLGTGNKDVITYKKPNVGKSYPIKTPATTDEFNGSKLGLQWQWNHNPDNSKWSLRERKGYMRLHASRADSLKTARNTLTQRVQGPSSEGTIEIDLKGLKNGNIAGFGIFEFPYAFVAVEQTDGKRRIIMSNDDKIIESKEDFRGDKLWVRARVTDRGFIARFYYSTDGENFYVIGNDLNMQLGLPWTANRFALFNYSKTAAGVDGYADFNWFRFTNK</sequence>
<evidence type="ECO:0000256" key="2">
    <source>
        <dbReference type="ARBA" id="ARBA00022801"/>
    </source>
</evidence>
<evidence type="ECO:0000259" key="7">
    <source>
        <dbReference type="Pfam" id="PF17851"/>
    </source>
</evidence>
<dbReference type="InterPro" id="IPR013320">
    <property type="entry name" value="ConA-like_dom_sf"/>
</dbReference>
<dbReference type="PANTHER" id="PTHR42812">
    <property type="entry name" value="BETA-XYLOSIDASE"/>
    <property type="match status" value="1"/>
</dbReference>
<keyword evidence="9" id="KW-1185">Reference proteome</keyword>
<feature type="active site" description="Proton donor" evidence="4">
    <location>
        <position position="227"/>
    </location>
</feature>
<accession>A0A363NZB7</accession>
<dbReference type="AlphaFoldDB" id="A0A363NZB7"/>
<dbReference type="GO" id="GO:0004553">
    <property type="term" value="F:hydrolase activity, hydrolyzing O-glycosyl compounds"/>
    <property type="evidence" value="ECO:0007669"/>
    <property type="project" value="InterPro"/>
</dbReference>
<reference evidence="8 9" key="1">
    <citation type="submission" date="2018-04" db="EMBL/GenBank/DDBJ databases">
        <title>Sphingobacterium sp. M46 Genome.</title>
        <authorList>
            <person name="Cheng J."/>
            <person name="Li Y."/>
        </authorList>
    </citation>
    <scope>NUCLEOTIDE SEQUENCE [LARGE SCALE GENOMIC DNA]</scope>
    <source>
        <strain evidence="8 9">M46</strain>
    </source>
</reference>
<dbReference type="EMBL" id="QCXX01000001">
    <property type="protein sequence ID" value="PUV26164.1"/>
    <property type="molecule type" value="Genomic_DNA"/>
</dbReference>
<dbReference type="OrthoDB" id="9801455at2"/>
<dbReference type="PANTHER" id="PTHR42812:SF12">
    <property type="entry name" value="BETA-XYLOSIDASE-RELATED"/>
    <property type="match status" value="1"/>
</dbReference>